<evidence type="ECO:0000313" key="8">
    <source>
        <dbReference type="Proteomes" id="UP000807469"/>
    </source>
</evidence>
<dbReference type="GO" id="GO:0005816">
    <property type="term" value="C:spindle pole body"/>
    <property type="evidence" value="ECO:0007669"/>
    <property type="project" value="UniProtKB-ARBA"/>
</dbReference>
<gene>
    <name evidence="7" type="ORF">BDN70DRAFT_843543</name>
</gene>
<dbReference type="Proteomes" id="UP000807469">
    <property type="component" value="Unassembled WGS sequence"/>
</dbReference>
<comment type="caution">
    <text evidence="7">The sequence shown here is derived from an EMBL/GenBank/DDBJ whole genome shotgun (WGS) entry which is preliminary data.</text>
</comment>
<organism evidence="7 8">
    <name type="scientific">Pholiota conissans</name>
    <dbReference type="NCBI Taxonomy" id="109636"/>
    <lineage>
        <taxon>Eukaryota</taxon>
        <taxon>Fungi</taxon>
        <taxon>Dikarya</taxon>
        <taxon>Basidiomycota</taxon>
        <taxon>Agaricomycotina</taxon>
        <taxon>Agaricomycetes</taxon>
        <taxon>Agaricomycetidae</taxon>
        <taxon>Agaricales</taxon>
        <taxon>Agaricineae</taxon>
        <taxon>Strophariaceae</taxon>
        <taxon>Pholiota</taxon>
    </lineage>
</organism>
<dbReference type="InterPro" id="IPR042241">
    <property type="entry name" value="GCP_C_sf"/>
</dbReference>
<evidence type="ECO:0000256" key="1">
    <source>
        <dbReference type="ARBA" id="ARBA00010337"/>
    </source>
</evidence>
<dbReference type="GO" id="GO:0005874">
    <property type="term" value="C:microtubule"/>
    <property type="evidence" value="ECO:0007669"/>
    <property type="project" value="UniProtKB-KW"/>
</dbReference>
<dbReference type="GO" id="GO:0000930">
    <property type="term" value="C:gamma-tubulin complex"/>
    <property type="evidence" value="ECO:0007669"/>
    <property type="project" value="TreeGrafter"/>
</dbReference>
<dbReference type="GO" id="GO:0000922">
    <property type="term" value="C:spindle pole"/>
    <property type="evidence" value="ECO:0007669"/>
    <property type="project" value="InterPro"/>
</dbReference>
<proteinExistence type="inferred from homology"/>
<feature type="domain" description="Gamma tubulin complex component C-terminal" evidence="6">
    <location>
        <begin position="583"/>
        <end position="974"/>
    </location>
</feature>
<evidence type="ECO:0000256" key="3">
    <source>
        <dbReference type="ARBA" id="ARBA00022701"/>
    </source>
</evidence>
<evidence type="ECO:0000256" key="2">
    <source>
        <dbReference type="ARBA" id="ARBA00022490"/>
    </source>
</evidence>
<dbReference type="OrthoDB" id="775571at2759"/>
<keyword evidence="3 5" id="KW-0493">Microtubule</keyword>
<dbReference type="Pfam" id="PF04130">
    <property type="entry name" value="GCP_C_terminal"/>
    <property type="match status" value="1"/>
</dbReference>
<dbReference type="Gene3D" id="1.20.120.1900">
    <property type="entry name" value="Gamma-tubulin complex, C-terminal domain"/>
    <property type="match status" value="1"/>
</dbReference>
<dbReference type="GO" id="GO:0043015">
    <property type="term" value="F:gamma-tubulin binding"/>
    <property type="evidence" value="ECO:0007669"/>
    <property type="project" value="InterPro"/>
</dbReference>
<dbReference type="GO" id="GO:0051011">
    <property type="term" value="F:microtubule minus-end binding"/>
    <property type="evidence" value="ECO:0007669"/>
    <property type="project" value="TreeGrafter"/>
</dbReference>
<dbReference type="InterPro" id="IPR040457">
    <property type="entry name" value="GCP_C"/>
</dbReference>
<protein>
    <recommendedName>
        <fullName evidence="5">Spindle pole body component</fullName>
    </recommendedName>
</protein>
<name>A0A9P5YT03_9AGAR</name>
<accession>A0A9P5YT03</accession>
<keyword evidence="8" id="KW-1185">Reference proteome</keyword>
<dbReference type="GO" id="GO:0051225">
    <property type="term" value="P:spindle assembly"/>
    <property type="evidence" value="ECO:0007669"/>
    <property type="project" value="TreeGrafter"/>
</dbReference>
<dbReference type="PANTHER" id="PTHR19302:SF70">
    <property type="entry name" value="GAMMA-TUBULIN COMPLEX COMPONENT 6"/>
    <property type="match status" value="1"/>
</dbReference>
<reference evidence="7" key="1">
    <citation type="submission" date="2020-11" db="EMBL/GenBank/DDBJ databases">
        <authorList>
            <consortium name="DOE Joint Genome Institute"/>
            <person name="Ahrendt S."/>
            <person name="Riley R."/>
            <person name="Andreopoulos W."/>
            <person name="Labutti K."/>
            <person name="Pangilinan J."/>
            <person name="Ruiz-Duenas F.J."/>
            <person name="Barrasa J.M."/>
            <person name="Sanchez-Garcia M."/>
            <person name="Camarero S."/>
            <person name="Miyauchi S."/>
            <person name="Serrano A."/>
            <person name="Linde D."/>
            <person name="Babiker R."/>
            <person name="Drula E."/>
            <person name="Ayuso-Fernandez I."/>
            <person name="Pacheco R."/>
            <person name="Padilla G."/>
            <person name="Ferreira P."/>
            <person name="Barriuso J."/>
            <person name="Kellner H."/>
            <person name="Castanera R."/>
            <person name="Alfaro M."/>
            <person name="Ramirez L."/>
            <person name="Pisabarro A.G."/>
            <person name="Kuo A."/>
            <person name="Tritt A."/>
            <person name="Lipzen A."/>
            <person name="He G."/>
            <person name="Yan M."/>
            <person name="Ng V."/>
            <person name="Cullen D."/>
            <person name="Martin F."/>
            <person name="Rosso M.-N."/>
            <person name="Henrissat B."/>
            <person name="Hibbett D."/>
            <person name="Martinez A.T."/>
            <person name="Grigoriev I.V."/>
        </authorList>
    </citation>
    <scope>NUCLEOTIDE SEQUENCE</scope>
    <source>
        <strain evidence="7">CIRM-BRFM 674</strain>
    </source>
</reference>
<dbReference type="InterPro" id="IPR007259">
    <property type="entry name" value="GCP"/>
</dbReference>
<dbReference type="GO" id="GO:0031122">
    <property type="term" value="P:cytoplasmic microtubule organization"/>
    <property type="evidence" value="ECO:0007669"/>
    <property type="project" value="TreeGrafter"/>
</dbReference>
<comment type="subcellular location">
    <subcellularLocation>
        <location evidence="5">Cytoplasm</location>
        <location evidence="5">Cytoskeleton</location>
        <location evidence="5">Microtubule organizing center</location>
    </subcellularLocation>
</comment>
<dbReference type="GO" id="GO:0051321">
    <property type="term" value="P:meiotic cell cycle"/>
    <property type="evidence" value="ECO:0007669"/>
    <property type="project" value="TreeGrafter"/>
</dbReference>
<evidence type="ECO:0000256" key="4">
    <source>
        <dbReference type="ARBA" id="ARBA00023212"/>
    </source>
</evidence>
<dbReference type="GO" id="GO:0007020">
    <property type="term" value="P:microtubule nucleation"/>
    <property type="evidence" value="ECO:0007669"/>
    <property type="project" value="InterPro"/>
</dbReference>
<evidence type="ECO:0000259" key="6">
    <source>
        <dbReference type="Pfam" id="PF04130"/>
    </source>
</evidence>
<dbReference type="AlphaFoldDB" id="A0A9P5YT03"/>
<sequence>MWGNIGFDYDFEAPFDDHVQSLLPRIVPSFFVPPLEDKPQNPIMDTLKVENMNATKPARHFRPSQLPQELAILTFDKDLPRKEEESWEGIKELWDNAVTRKLGIQNGILSWDRLRSSRSARASSTPYLSEQDDLVFASARNYVQPRLFNPLQKLLYVTEKELFISLKTVVLGFSSQYHVWDPIQERFVQVDTGSNGKTGFIFVDGKDEVVSDSIISRFLKIGTLLRRLDTLLSSLRSKSAKEGPTIHAFAHSLSTVIDYIREGLKQSPPSKDELSSKAASLRLLSIWTQYETYEELLVALAELYQRNEALSPEAYPSIESSPIPLLSRIYEQLSYHYDHNSPPIILATIGFILTSTSREYLQDVARSIGFAGQPLKAAKSTQNRMGGDDFDIIDDEEEEEEDIFDQLDKIQTSFPTFFPQKVLHALPAAQKSLVLFQVAQPDSPYLTSNSTRFIRWLWTAEEILAAWNNLPLPAPIVASVFAPPKLADPAVSDVPYKPELLDFQIYDQEPGAAISDASLQIRDSSYILLQTFINTFPTSLPPITPTLSELTSLTFKDLLDHASTLSTSLLSLFINSSGVLNFRSHLILLRSYLLIAAPSFKSRLLNALFSDAGEYGADTTAHSMTIQSLRRRPGKKARESKQPWAIGLSPHLLERETWPPVGADLSFFLRTVIVDSLDSGREMEDGKIEREQVVDEAEWRLGFAIRDLPTGAGRDKWLDPLSIEALDFLYMDYKPPHPLEILISPDILSKYQRMFAFILRLLRVESALKSLFRMSTHRAIATYLFPTLTPSRKLLLHFRFLAQAFVSSLSGYIFDTAIGGNFDPFLARLSPDNANPTNDNDPVARFSDVFELAQRHSALLDDILSACLLRSGQRGVGDLLRQCLELVLEFCIVVGELHRGRLQEYQAAPMIEELFRKFSLKMTTFMKVLKGLVDKGPSSSTLAFELYSGGERRPTGGVEALYHLLLRLDLTDWWSKSGRR</sequence>
<dbReference type="PANTHER" id="PTHR19302">
    <property type="entry name" value="GAMMA TUBULIN COMPLEX PROTEIN"/>
    <property type="match status" value="1"/>
</dbReference>
<dbReference type="GO" id="GO:0000278">
    <property type="term" value="P:mitotic cell cycle"/>
    <property type="evidence" value="ECO:0007669"/>
    <property type="project" value="TreeGrafter"/>
</dbReference>
<evidence type="ECO:0000256" key="5">
    <source>
        <dbReference type="RuleBase" id="RU363050"/>
    </source>
</evidence>
<evidence type="ECO:0000313" key="7">
    <source>
        <dbReference type="EMBL" id="KAF9473401.1"/>
    </source>
</evidence>
<keyword evidence="4 5" id="KW-0206">Cytoskeleton</keyword>
<keyword evidence="2 5" id="KW-0963">Cytoplasm</keyword>
<comment type="similarity">
    <text evidence="1 5">Belongs to the TUBGCP family.</text>
</comment>
<dbReference type="EMBL" id="MU155446">
    <property type="protein sequence ID" value="KAF9473401.1"/>
    <property type="molecule type" value="Genomic_DNA"/>
</dbReference>